<evidence type="ECO:0000256" key="1">
    <source>
        <dbReference type="SAM" id="MobiDB-lite"/>
    </source>
</evidence>
<comment type="caution">
    <text evidence="2">The sequence shown here is derived from an EMBL/GenBank/DDBJ whole genome shotgun (WGS) entry which is preliminary data.</text>
</comment>
<dbReference type="Gene3D" id="2.60.120.200">
    <property type="match status" value="1"/>
</dbReference>
<feature type="compositionally biased region" description="Polar residues" evidence="1">
    <location>
        <begin position="635"/>
        <end position="644"/>
    </location>
</feature>
<reference evidence="2 3" key="1">
    <citation type="submission" date="2019-05" db="EMBL/GenBank/DDBJ databases">
        <title>Hymenobacter edaphi sp. nov., isolated from abandoned arsenic-contaminated farmland soil.</title>
        <authorList>
            <person name="Nie L."/>
        </authorList>
    </citation>
    <scope>NUCLEOTIDE SEQUENCE [LARGE SCALE GENOMIC DNA]</scope>
    <source>
        <strain evidence="2 3">1-3-3-8</strain>
    </source>
</reference>
<feature type="non-terminal residue" evidence="2">
    <location>
        <position position="811"/>
    </location>
</feature>
<dbReference type="RefSeq" id="WP_138076207.1">
    <property type="nucleotide sequence ID" value="NZ_VAJM01000002.1"/>
</dbReference>
<feature type="region of interest" description="Disordered" evidence="1">
    <location>
        <begin position="635"/>
        <end position="655"/>
    </location>
</feature>
<accession>A0A5R8WW14</accession>
<name>A0A5R8WW14_9BACT</name>
<sequence length="811" mass="84398">MLKPLLEQITAVQYLSAASASRWRAWWLAAGLLCLAFSARAQQQTIGSTTVPVVSPATSSPYYGPLYRFSATSTTINSRHAYLYTATELGIPTGSTITQLEWVKSDAGVATGNNTFNVWLGNSTSTTLTTGTSWATLTGLATQVYTSTAQQVSGAAGSFWGISPTAGSFTYTGGSLMILTDWALSSSANAPNAIEFVTNPATGLAIGTASTVALTNTTTLSSTTYGGRRPTLRISYTPGSPCTAPPTAGTTVSNISSACNGATANLSLQGASFGSGMTYQWQQSSNGTSYTNITGATAPAYTTNALTATTYFRAVLTCSGQSANSAPVTVTIAAPTYATLPYTQTFEADWIDVCATREVPSNSWRGTASPTDADASWRRDDDGAAGGWSTPTGGVYSPTGSQGAHSARFHSTWATAGTVGTLDLYANLSYNGDKILQFYYINTSGADSLTVHVSTDGGATFGPALLRLNQAATWTRQQLRLTNVISATAVIRFRGRGDFGSTDIGVDDLLLRTDAPCTAPPTAGSAVASLTSGCSGIVTNLSLQGNSVGSGLTYQWQQSSNGTTYTNITGATGETYTSGPLLATTYFRAVVTCSGQSANSAPVTVTIAAPTYAPLPYTQTFEADWIDVCATREVPSNSWRSTPDPTDADASWRRDDDGAAGGWGAVTSGAYTPAGATGSAHSARFHSYLASNNKVGTLDLYINLSQAGDKVLQFDYINTTGVSTTNNDSLTIHVSTDGGVTFGPALLRLGANYTDWSHQLLTLTNTTATTVIRFRGRSDFSLTDMGLDNVDIRSASACFAPASLTVGVVTS</sequence>
<organism evidence="2 3">
    <name type="scientific">Hymenobacter jeollabukensis</name>
    <dbReference type="NCBI Taxonomy" id="2025313"/>
    <lineage>
        <taxon>Bacteria</taxon>
        <taxon>Pseudomonadati</taxon>
        <taxon>Bacteroidota</taxon>
        <taxon>Cytophagia</taxon>
        <taxon>Cytophagales</taxon>
        <taxon>Hymenobacteraceae</taxon>
        <taxon>Hymenobacter</taxon>
    </lineage>
</organism>
<dbReference type="Gene3D" id="2.60.120.260">
    <property type="entry name" value="Galactose-binding domain-like"/>
    <property type="match status" value="1"/>
</dbReference>
<dbReference type="SUPFAM" id="SSF49899">
    <property type="entry name" value="Concanavalin A-like lectins/glucanases"/>
    <property type="match status" value="1"/>
</dbReference>
<feature type="compositionally biased region" description="Polar residues" evidence="1">
    <location>
        <begin position="361"/>
        <end position="370"/>
    </location>
</feature>
<dbReference type="Gene3D" id="2.60.40.2700">
    <property type="match status" value="2"/>
</dbReference>
<dbReference type="GO" id="GO:0004553">
    <property type="term" value="F:hydrolase activity, hydrolyzing O-glycosyl compounds"/>
    <property type="evidence" value="ECO:0007669"/>
    <property type="project" value="UniProtKB-ARBA"/>
</dbReference>
<evidence type="ECO:0000313" key="2">
    <source>
        <dbReference type="EMBL" id="TLM95616.1"/>
    </source>
</evidence>
<dbReference type="EMBL" id="VAJM01000002">
    <property type="protein sequence ID" value="TLM95616.1"/>
    <property type="molecule type" value="Genomic_DNA"/>
</dbReference>
<evidence type="ECO:0008006" key="4">
    <source>
        <dbReference type="Google" id="ProtNLM"/>
    </source>
</evidence>
<dbReference type="OrthoDB" id="975384at2"/>
<dbReference type="InterPro" id="IPR013320">
    <property type="entry name" value="ConA-like_dom_sf"/>
</dbReference>
<protein>
    <recommendedName>
        <fullName evidence="4">MAM domain-containing protein</fullName>
    </recommendedName>
</protein>
<feature type="region of interest" description="Disordered" evidence="1">
    <location>
        <begin position="361"/>
        <end position="401"/>
    </location>
</feature>
<dbReference type="Proteomes" id="UP000305517">
    <property type="component" value="Unassembled WGS sequence"/>
</dbReference>
<dbReference type="AlphaFoldDB" id="A0A5R8WW14"/>
<keyword evidence="3" id="KW-1185">Reference proteome</keyword>
<proteinExistence type="predicted"/>
<evidence type="ECO:0000313" key="3">
    <source>
        <dbReference type="Proteomes" id="UP000305517"/>
    </source>
</evidence>
<dbReference type="GO" id="GO:0005975">
    <property type="term" value="P:carbohydrate metabolic process"/>
    <property type="evidence" value="ECO:0007669"/>
    <property type="project" value="UniProtKB-ARBA"/>
</dbReference>
<gene>
    <name evidence="2" type="ORF">FDY95_07475</name>
</gene>